<dbReference type="InterPro" id="IPR051415">
    <property type="entry name" value="LAAT-1"/>
</dbReference>
<feature type="transmembrane region" description="Helical" evidence="5">
    <location>
        <begin position="248"/>
        <end position="270"/>
    </location>
</feature>
<protein>
    <submittedName>
        <fullName evidence="6">PQ loop repeat-containing protein 2</fullName>
    </submittedName>
</protein>
<keyword evidence="7" id="KW-1185">Reference proteome</keyword>
<keyword evidence="4 5" id="KW-0472">Membrane</keyword>
<reference evidence="6 7" key="1">
    <citation type="submission" date="2024-04" db="EMBL/GenBank/DDBJ databases">
        <title>Tritrichomonas musculus Genome.</title>
        <authorList>
            <person name="Alves-Ferreira E."/>
            <person name="Grigg M."/>
            <person name="Lorenzi H."/>
            <person name="Galac M."/>
        </authorList>
    </citation>
    <scope>NUCLEOTIDE SEQUENCE [LARGE SCALE GENOMIC DNA]</scope>
    <source>
        <strain evidence="6 7">EAF2021</strain>
    </source>
</reference>
<dbReference type="Pfam" id="PF04193">
    <property type="entry name" value="PQ-loop"/>
    <property type="match status" value="2"/>
</dbReference>
<keyword evidence="3 5" id="KW-1133">Transmembrane helix</keyword>
<dbReference type="Gene3D" id="1.20.1280.290">
    <property type="match status" value="2"/>
</dbReference>
<dbReference type="EMBL" id="JAPFFF010000021">
    <property type="protein sequence ID" value="KAK8853876.1"/>
    <property type="molecule type" value="Genomic_DNA"/>
</dbReference>
<evidence type="ECO:0000256" key="3">
    <source>
        <dbReference type="ARBA" id="ARBA00022989"/>
    </source>
</evidence>
<dbReference type="PANTHER" id="PTHR16201">
    <property type="entry name" value="SEVEN TRANSMEMBRANE PROTEIN 1-RELATED"/>
    <property type="match status" value="1"/>
</dbReference>
<feature type="transmembrane region" description="Helical" evidence="5">
    <location>
        <begin position="91"/>
        <end position="111"/>
    </location>
</feature>
<organism evidence="6 7">
    <name type="scientific">Tritrichomonas musculus</name>
    <dbReference type="NCBI Taxonomy" id="1915356"/>
    <lineage>
        <taxon>Eukaryota</taxon>
        <taxon>Metamonada</taxon>
        <taxon>Parabasalia</taxon>
        <taxon>Tritrichomonadida</taxon>
        <taxon>Tritrichomonadidae</taxon>
        <taxon>Tritrichomonas</taxon>
    </lineage>
</organism>
<comment type="caution">
    <text evidence="6">The sequence shown here is derived from an EMBL/GenBank/DDBJ whole genome shotgun (WGS) entry which is preliminary data.</text>
</comment>
<evidence type="ECO:0000313" key="6">
    <source>
        <dbReference type="EMBL" id="KAK8853876.1"/>
    </source>
</evidence>
<evidence type="ECO:0000313" key="7">
    <source>
        <dbReference type="Proteomes" id="UP001470230"/>
    </source>
</evidence>
<evidence type="ECO:0000256" key="2">
    <source>
        <dbReference type="ARBA" id="ARBA00022692"/>
    </source>
</evidence>
<dbReference type="InterPro" id="IPR006603">
    <property type="entry name" value="PQ-loop_rpt"/>
</dbReference>
<proteinExistence type="predicted"/>
<dbReference type="Proteomes" id="UP001470230">
    <property type="component" value="Unassembled WGS sequence"/>
</dbReference>
<evidence type="ECO:0000256" key="5">
    <source>
        <dbReference type="SAM" id="Phobius"/>
    </source>
</evidence>
<name>A0ABR2HXX6_9EUKA</name>
<comment type="subcellular location">
    <subcellularLocation>
        <location evidence="1">Membrane</location>
        <topology evidence="1">Multi-pass membrane protein</topology>
    </subcellularLocation>
</comment>
<evidence type="ECO:0000256" key="4">
    <source>
        <dbReference type="ARBA" id="ARBA00023136"/>
    </source>
</evidence>
<feature type="transmembrane region" description="Helical" evidence="5">
    <location>
        <begin position="215"/>
        <end position="236"/>
    </location>
</feature>
<keyword evidence="2 5" id="KW-0812">Transmembrane</keyword>
<evidence type="ECO:0000256" key="1">
    <source>
        <dbReference type="ARBA" id="ARBA00004141"/>
    </source>
</evidence>
<feature type="transmembrane region" description="Helical" evidence="5">
    <location>
        <begin position="62"/>
        <end position="85"/>
    </location>
</feature>
<dbReference type="PANTHER" id="PTHR16201:SF34">
    <property type="entry name" value="LYSOSOMAL AMINO ACID TRANSPORTER 1"/>
    <property type="match status" value="1"/>
</dbReference>
<accession>A0ABR2HXX6</accession>
<sequence length="294" mass="32826">MGDSCEGGIKWIEKVFGDCVVTPRDKISFGIGMISNCLWLVCSTPQIYHNYVTKEVEGFSPFYFILIVTADTFSLLGAIFTHGLASQIVTGFIYITLDIILLTQFSIYGCMKNRCQKNKNKNIIEPSVENIEIHSDSDQINTSNQNGDSGNEVSMTTGLLAAALPSLGSSIDYSAPYKGEYLFGSVSGWIGTTIYVSSRIFQLKKNLEQEIVKDFSIIYVALLITANATYSISVFLRSLEEAYLWKQTPFIIGSLVPMTFDCITMGQIIYGKRKMKKMKEHGLVEPFCDPNYEN</sequence>
<gene>
    <name evidence="6" type="ORF">M9Y10_016419</name>
</gene>